<evidence type="ECO:0000256" key="11">
    <source>
        <dbReference type="ARBA" id="ARBA00022842"/>
    </source>
</evidence>
<name>A0A8J5LU14_ZINOF</name>
<evidence type="ECO:0000256" key="14">
    <source>
        <dbReference type="ARBA" id="ARBA00022932"/>
    </source>
</evidence>
<dbReference type="Pfam" id="PF22936">
    <property type="entry name" value="Pol_BBD"/>
    <property type="match status" value="1"/>
</dbReference>
<evidence type="ECO:0000256" key="4">
    <source>
        <dbReference type="ARBA" id="ARBA00022722"/>
    </source>
</evidence>
<keyword evidence="3" id="KW-0645">Protease</keyword>
<dbReference type="InterPro" id="IPR057670">
    <property type="entry name" value="SH3_retrovirus"/>
</dbReference>
<keyword evidence="18" id="KW-0863">Zinc-finger</keyword>
<evidence type="ECO:0000313" key="23">
    <source>
        <dbReference type="Proteomes" id="UP000734854"/>
    </source>
</evidence>
<dbReference type="Proteomes" id="UP000734854">
    <property type="component" value="Unassembled WGS sequence"/>
</dbReference>
<keyword evidence="13" id="KW-0695">RNA-directed DNA polymerase</keyword>
<dbReference type="GO" id="GO:0003964">
    <property type="term" value="F:RNA-directed DNA polymerase activity"/>
    <property type="evidence" value="ECO:0007669"/>
    <property type="project" value="UniProtKB-KW"/>
</dbReference>
<evidence type="ECO:0000259" key="21">
    <source>
        <dbReference type="PROSITE" id="PS50994"/>
    </source>
</evidence>
<feature type="compositionally biased region" description="Polar residues" evidence="19">
    <location>
        <begin position="1356"/>
        <end position="1370"/>
    </location>
</feature>
<dbReference type="InterPro" id="IPR001878">
    <property type="entry name" value="Znf_CCHC"/>
</dbReference>
<evidence type="ECO:0008006" key="24">
    <source>
        <dbReference type="Google" id="ProtNLM"/>
    </source>
</evidence>
<keyword evidence="2" id="KW-1188">Viral release from host cell</keyword>
<keyword evidence="18" id="KW-0862">Zinc</keyword>
<keyword evidence="14" id="KW-0239">DNA-directed DNA polymerase</keyword>
<keyword evidence="16" id="KW-0233">DNA recombination</keyword>
<keyword evidence="14" id="KW-0548">Nucleotidyltransferase</keyword>
<keyword evidence="15" id="KW-0917">Virion maturation</keyword>
<dbReference type="GO" id="GO:0005524">
    <property type="term" value="F:ATP binding"/>
    <property type="evidence" value="ECO:0007669"/>
    <property type="project" value="UniProtKB-KW"/>
</dbReference>
<feature type="region of interest" description="Disordered" evidence="19">
    <location>
        <begin position="236"/>
        <end position="266"/>
    </location>
</feature>
<evidence type="ECO:0000313" key="22">
    <source>
        <dbReference type="EMBL" id="KAG6530343.1"/>
    </source>
</evidence>
<dbReference type="Pfam" id="PF07727">
    <property type="entry name" value="RVT_2"/>
    <property type="match status" value="1"/>
</dbReference>
<dbReference type="GO" id="GO:0003676">
    <property type="term" value="F:nucleic acid binding"/>
    <property type="evidence" value="ECO:0007669"/>
    <property type="project" value="InterPro"/>
</dbReference>
<evidence type="ECO:0000256" key="10">
    <source>
        <dbReference type="ARBA" id="ARBA00022840"/>
    </source>
</evidence>
<dbReference type="InterPro" id="IPR043502">
    <property type="entry name" value="DNA/RNA_pol_sf"/>
</dbReference>
<dbReference type="Pfam" id="PF13976">
    <property type="entry name" value="gag_pre-integrs"/>
    <property type="match status" value="1"/>
</dbReference>
<dbReference type="InterPro" id="IPR025724">
    <property type="entry name" value="GAG-pre-integrase_dom"/>
</dbReference>
<dbReference type="InterPro" id="IPR001584">
    <property type="entry name" value="Integrase_cat-core"/>
</dbReference>
<evidence type="ECO:0000256" key="17">
    <source>
        <dbReference type="ARBA" id="ARBA00023268"/>
    </source>
</evidence>
<keyword evidence="7" id="KW-0064">Aspartyl protease</keyword>
<comment type="function">
    <text evidence="1">The aspartyl protease (PR) mediates the proteolytic cleavages of the Gag and Gag-Pol polyproteins after assembly of the VLP.</text>
</comment>
<evidence type="ECO:0000256" key="15">
    <source>
        <dbReference type="ARBA" id="ARBA00023113"/>
    </source>
</evidence>
<keyword evidence="5" id="KW-0479">Metal-binding</keyword>
<dbReference type="GO" id="GO:0015074">
    <property type="term" value="P:DNA integration"/>
    <property type="evidence" value="ECO:0007669"/>
    <property type="project" value="UniProtKB-KW"/>
</dbReference>
<dbReference type="GO" id="GO:0008270">
    <property type="term" value="F:zinc ion binding"/>
    <property type="evidence" value="ECO:0007669"/>
    <property type="project" value="UniProtKB-KW"/>
</dbReference>
<keyword evidence="8" id="KW-0255">Endonuclease</keyword>
<dbReference type="GO" id="GO:0006310">
    <property type="term" value="P:DNA recombination"/>
    <property type="evidence" value="ECO:0007669"/>
    <property type="project" value="UniProtKB-KW"/>
</dbReference>
<evidence type="ECO:0000256" key="16">
    <source>
        <dbReference type="ARBA" id="ARBA00023172"/>
    </source>
</evidence>
<comment type="caution">
    <text evidence="22">The sequence shown here is derived from an EMBL/GenBank/DDBJ whole genome shotgun (WGS) entry which is preliminary data.</text>
</comment>
<dbReference type="CDD" id="cd09272">
    <property type="entry name" value="RNase_HI_RT_Ty1"/>
    <property type="match status" value="1"/>
</dbReference>
<keyword evidence="23" id="KW-1185">Reference proteome</keyword>
<proteinExistence type="predicted"/>
<feature type="domain" description="CCHC-type" evidence="20">
    <location>
        <begin position="824"/>
        <end position="839"/>
    </location>
</feature>
<feature type="region of interest" description="Disordered" evidence="19">
    <location>
        <begin position="1396"/>
        <end position="1415"/>
    </location>
</feature>
<dbReference type="InterPro" id="IPR012337">
    <property type="entry name" value="RNaseH-like_sf"/>
</dbReference>
<dbReference type="Pfam" id="PF00665">
    <property type="entry name" value="rve"/>
    <property type="match status" value="1"/>
</dbReference>
<organism evidence="22 23">
    <name type="scientific">Zingiber officinale</name>
    <name type="common">Ginger</name>
    <name type="synonym">Amomum zingiber</name>
    <dbReference type="NCBI Taxonomy" id="94328"/>
    <lineage>
        <taxon>Eukaryota</taxon>
        <taxon>Viridiplantae</taxon>
        <taxon>Streptophyta</taxon>
        <taxon>Embryophyta</taxon>
        <taxon>Tracheophyta</taxon>
        <taxon>Spermatophyta</taxon>
        <taxon>Magnoliopsida</taxon>
        <taxon>Liliopsida</taxon>
        <taxon>Zingiberales</taxon>
        <taxon>Zingiberaceae</taxon>
        <taxon>Zingiber</taxon>
    </lineage>
</organism>
<dbReference type="GO" id="GO:0003887">
    <property type="term" value="F:DNA-directed DNA polymerase activity"/>
    <property type="evidence" value="ECO:0007669"/>
    <property type="project" value="UniProtKB-KW"/>
</dbReference>
<dbReference type="Pfam" id="PF25597">
    <property type="entry name" value="SH3_retrovirus"/>
    <property type="match status" value="2"/>
</dbReference>
<reference evidence="22 23" key="1">
    <citation type="submission" date="2020-08" db="EMBL/GenBank/DDBJ databases">
        <title>Plant Genome Project.</title>
        <authorList>
            <person name="Zhang R.-G."/>
        </authorList>
    </citation>
    <scope>NUCLEOTIDE SEQUENCE [LARGE SCALE GENOMIC DNA]</scope>
    <source>
        <tissue evidence="22">Rhizome</tissue>
    </source>
</reference>
<dbReference type="GO" id="GO:0004519">
    <property type="term" value="F:endonuclease activity"/>
    <property type="evidence" value="ECO:0007669"/>
    <property type="project" value="UniProtKB-KW"/>
</dbReference>
<keyword evidence="17" id="KW-0511">Multifunctional enzyme</keyword>
<evidence type="ECO:0000256" key="18">
    <source>
        <dbReference type="PROSITE-ProRule" id="PRU00047"/>
    </source>
</evidence>
<gene>
    <name evidence="22" type="ORF">ZIOFF_012571</name>
</gene>
<evidence type="ECO:0000256" key="12">
    <source>
        <dbReference type="ARBA" id="ARBA00022908"/>
    </source>
</evidence>
<dbReference type="SMART" id="SM00343">
    <property type="entry name" value="ZnF_C2HC"/>
    <property type="match status" value="1"/>
</dbReference>
<dbReference type="SUPFAM" id="SSF57756">
    <property type="entry name" value="Retrovirus zinc finger-like domains"/>
    <property type="match status" value="1"/>
</dbReference>
<dbReference type="InterPro" id="IPR039537">
    <property type="entry name" value="Retrotran_Ty1/copia-like"/>
</dbReference>
<dbReference type="Gene3D" id="3.30.420.10">
    <property type="entry name" value="Ribonuclease H-like superfamily/Ribonuclease H"/>
    <property type="match status" value="2"/>
</dbReference>
<keyword evidence="4" id="KW-0540">Nuclease</keyword>
<keyword evidence="14" id="KW-0808">Transferase</keyword>
<dbReference type="PROSITE" id="PS50158">
    <property type="entry name" value="ZF_CCHC"/>
    <property type="match status" value="1"/>
</dbReference>
<feature type="domain" description="Integrase catalytic" evidence="21">
    <location>
        <begin position="1086"/>
        <end position="1252"/>
    </location>
</feature>
<dbReference type="Pfam" id="PF14223">
    <property type="entry name" value="Retrotran_gag_2"/>
    <property type="match status" value="1"/>
</dbReference>
<evidence type="ECO:0000256" key="2">
    <source>
        <dbReference type="ARBA" id="ARBA00022612"/>
    </source>
</evidence>
<evidence type="ECO:0000256" key="1">
    <source>
        <dbReference type="ARBA" id="ARBA00002180"/>
    </source>
</evidence>
<evidence type="ECO:0000256" key="5">
    <source>
        <dbReference type="ARBA" id="ARBA00022723"/>
    </source>
</evidence>
<dbReference type="SUPFAM" id="SSF56672">
    <property type="entry name" value="DNA/RNA polymerases"/>
    <property type="match status" value="1"/>
</dbReference>
<evidence type="ECO:0000256" key="19">
    <source>
        <dbReference type="SAM" id="MobiDB-lite"/>
    </source>
</evidence>
<feature type="region of interest" description="Disordered" evidence="19">
    <location>
        <begin position="1348"/>
        <end position="1381"/>
    </location>
</feature>
<dbReference type="InterPro" id="IPR036397">
    <property type="entry name" value="RNaseH_sf"/>
</dbReference>
<feature type="compositionally biased region" description="Low complexity" evidence="19">
    <location>
        <begin position="237"/>
        <end position="259"/>
    </location>
</feature>
<dbReference type="InterPro" id="IPR054722">
    <property type="entry name" value="PolX-like_BBD"/>
</dbReference>
<dbReference type="SUPFAM" id="SSF53098">
    <property type="entry name" value="Ribonuclease H-like"/>
    <property type="match status" value="2"/>
</dbReference>
<evidence type="ECO:0000259" key="20">
    <source>
        <dbReference type="PROSITE" id="PS50158"/>
    </source>
</evidence>
<dbReference type="PANTHER" id="PTHR42648">
    <property type="entry name" value="TRANSPOSASE, PUTATIVE-RELATED"/>
    <property type="match status" value="1"/>
</dbReference>
<dbReference type="InterPro" id="IPR013103">
    <property type="entry name" value="RVT_2"/>
</dbReference>
<keyword evidence="6" id="KW-0547">Nucleotide-binding</keyword>
<evidence type="ECO:0000256" key="9">
    <source>
        <dbReference type="ARBA" id="ARBA00022801"/>
    </source>
</evidence>
<keyword evidence="9" id="KW-0378">Hydrolase</keyword>
<accession>A0A8J5LU14</accession>
<keyword evidence="11" id="KW-0460">Magnesium</keyword>
<keyword evidence="10" id="KW-0067">ATP-binding</keyword>
<evidence type="ECO:0000256" key="7">
    <source>
        <dbReference type="ARBA" id="ARBA00022750"/>
    </source>
</evidence>
<evidence type="ECO:0000256" key="13">
    <source>
        <dbReference type="ARBA" id="ARBA00022918"/>
    </source>
</evidence>
<dbReference type="PANTHER" id="PTHR42648:SF11">
    <property type="entry name" value="TRANSPOSON TY4-P GAG-POL POLYPROTEIN"/>
    <property type="match status" value="1"/>
</dbReference>
<keyword evidence="12" id="KW-0229">DNA integration</keyword>
<dbReference type="GO" id="GO:0004190">
    <property type="term" value="F:aspartic-type endopeptidase activity"/>
    <property type="evidence" value="ECO:0007669"/>
    <property type="project" value="UniProtKB-KW"/>
</dbReference>
<feature type="domain" description="Integrase catalytic" evidence="21">
    <location>
        <begin position="1"/>
        <end position="129"/>
    </location>
</feature>
<dbReference type="EMBL" id="JACMSC010000003">
    <property type="protein sequence ID" value="KAG6530343.1"/>
    <property type="molecule type" value="Genomic_DNA"/>
</dbReference>
<dbReference type="GO" id="GO:0006508">
    <property type="term" value="P:proteolysis"/>
    <property type="evidence" value="ECO:0007669"/>
    <property type="project" value="UniProtKB-KW"/>
</dbReference>
<protein>
    <recommendedName>
        <fullName evidence="24">Polyprotein</fullName>
    </recommendedName>
</protein>
<evidence type="ECO:0000256" key="3">
    <source>
        <dbReference type="ARBA" id="ARBA00022670"/>
    </source>
</evidence>
<evidence type="ECO:0000256" key="6">
    <source>
        <dbReference type="ARBA" id="ARBA00022741"/>
    </source>
</evidence>
<dbReference type="PROSITE" id="PS50994">
    <property type="entry name" value="INTEGRASE"/>
    <property type="match status" value="2"/>
</dbReference>
<evidence type="ECO:0000256" key="8">
    <source>
        <dbReference type="ARBA" id="ARBA00022759"/>
    </source>
</evidence>
<sequence>MWVFILAAKNDAFRAFKKFKFLIENKIEYKIKTLRTDRGGEFLSMEFTQFCEDEGIERHLTAPYTPQQNGVVERRNRTVMAMARSLLKSTHMPARFWGEAVRHAVYLLNRLPTKALGERTPFEAWMRRKPHLAHLRVFGCVAYVKNTAPHLKKLDDRSSPMVYLGVEEGCKAHRLFDPRHSKLQVSRDVMFQENCEWTWNAGANNEEKVPEFVVVDTFGTDEVIVATDIEVAAEDVTTPAATSSPSTPSSNTHTASSPSITNSPESYEGPVRFRSIVDIYANTKEVVGIDEEEDEVMLISEEPTCYQEVATKACCKEKINKFKQQMMTEFEMSDLGLLSYYLGIEVEQQKSRILLRQSAYAKKILSQFKMTDCNSTKHPMEPKTQLHKDLEGTPVDATEYRRIIGCLGYLLHTRSDLSYSVRMASRYMERPTIMHHKVVKQILRYLKGTIYFGLVYIKGPPEIGIFGYSDSDLAGDLDGRKSTSGMTFYFNKSLVSWNSQKQKTVALSSCEAEFMAATTAAYHALWLRSLASELTEVKPKPSFFTVSHFDILGVTEVSSILVFSTWYQSFGYFREEGYCSVDMEGTGRVAGLGLELLNQSNYRIWKTCMESYLVGEDLWDVVSTNGVVAPANIIENAEAFKKWKQQNAKAEFVLKRSISHGIFEHIIGCESAREIWQTLDRLFNKKNEDRLQMLENELAVTKQEGISISEYFLKVKNLCSEISLINPEERISEARKKRYIIRGLQPEYTPFITSIQGWAQQPSLEELEILLSLQESLAKQMATTSIKEEPKSALFVKKMQFYKGKGKIEESTPDYSNAPKKTFKCHRCGKLGHIRKNCRVKLKSENYANLADMDKKLEKEDDWKNCFLTDIVDTQRGTCLVAKETSHTKHPTNNEWIIDSGCGHHLTGDESTFSCSQVHDSGKGIITADNTIHKIQKEGTVVIDNNRGESITLNSVYHVPRIQKNLFSVANAVDAGNFVLFGPRDVKFLRNVKEIKADVVHTGTRVNDLFVLFASNSYIEKMSSNDNSSLWHARLGHLNMTKLKVMIQRKLVDGLPDLSKVEDEKICEGCQFGKAHRLPFKSSNSRRTTPLERIHSDLMGPTLTASYSGCHYMLLFVDDYTRFTWVYFVKHKSEVFSKFLKFKETVEGELCRKIKILRTDNGGEFCSNEFFSFCRNNGIKRELSCPETPQQNGVAERKIRHLVETCKCWLHAKNLSKALWAEGIKCAAYVINRVPLRSSNNKAPYELLFDAKPNVKYLRVFGSICYVHVSDSQRSKLYAKAIKCIFVGYDEQRKGWRCMDPTTNKCVVFRDVIFDEISSHDSADINKEENNMITLPLSHFSEDISKENQGEKESLCPNQDDGSQEEITNQRPRRNIVRPSRYRDDNFVTNFSCLFANPIDDDEPSSYDDANGVKE</sequence>
<dbReference type="InterPro" id="IPR036875">
    <property type="entry name" value="Znf_CCHC_sf"/>
</dbReference>